<evidence type="ECO:0000313" key="2">
    <source>
        <dbReference type="EMBL" id="MCQ4841678.1"/>
    </source>
</evidence>
<dbReference type="RefSeq" id="WP_256192405.1">
    <property type="nucleotide sequence ID" value="NZ_CAJKKG010000080.1"/>
</dbReference>
<dbReference type="EMBL" id="JANFZH010000064">
    <property type="protein sequence ID" value="MCQ4841678.1"/>
    <property type="molecule type" value="Genomic_DNA"/>
</dbReference>
<feature type="region of interest" description="Disordered" evidence="1">
    <location>
        <begin position="118"/>
        <end position="139"/>
    </location>
</feature>
<feature type="region of interest" description="Disordered" evidence="1">
    <location>
        <begin position="225"/>
        <end position="244"/>
    </location>
</feature>
<feature type="region of interest" description="Disordered" evidence="1">
    <location>
        <begin position="1"/>
        <end position="85"/>
    </location>
</feature>
<accession>A0ABT1S4D6</accession>
<evidence type="ECO:0008006" key="4">
    <source>
        <dbReference type="Google" id="ProtNLM"/>
    </source>
</evidence>
<dbReference type="Proteomes" id="UP001524473">
    <property type="component" value="Unassembled WGS sequence"/>
</dbReference>
<sequence>MENEIDYGKVFGTEGDSPEEGAEEQEAAEPEAGTEPSGEKGQETAEPADDETDHPQRRQSQEDNRRYAAMRRRTEQEARDRASREVDAAIAAAGIVDPRTGRPVRTRAELEACRAGGRAEKGGGLAPAEYRRPAGEPPEVKAARQALAYAQETEIHRKVEDQVRQISRMDPSIREKGDLSRLSCYEQMCRMVEKGYELADAYRVLNFDELLRRNEAAARQAALNSVSGKSHMAQRKPRGEGGAYVPPDVAEEYRLFLPGITDAEIQAHYNRYAKSRKAD</sequence>
<reference evidence="2 3" key="1">
    <citation type="submission" date="2022-06" db="EMBL/GenBank/DDBJ databases">
        <title>Isolation of gut microbiota from human fecal samples.</title>
        <authorList>
            <person name="Pamer E.G."/>
            <person name="Barat B."/>
            <person name="Waligurski E."/>
            <person name="Medina S."/>
            <person name="Paddock L."/>
            <person name="Mostad J."/>
        </authorList>
    </citation>
    <scope>NUCLEOTIDE SEQUENCE [LARGE SCALE GENOMIC DNA]</scope>
    <source>
        <strain evidence="2 3">DFI.9.73</strain>
    </source>
</reference>
<proteinExistence type="predicted"/>
<protein>
    <recommendedName>
        <fullName evidence="4">Minor structural protein GP20</fullName>
    </recommendedName>
</protein>
<evidence type="ECO:0000256" key="1">
    <source>
        <dbReference type="SAM" id="MobiDB-lite"/>
    </source>
</evidence>
<feature type="compositionally biased region" description="Acidic residues" evidence="1">
    <location>
        <begin position="16"/>
        <end position="29"/>
    </location>
</feature>
<comment type="caution">
    <text evidence="2">The sequence shown here is derived from an EMBL/GenBank/DDBJ whole genome shotgun (WGS) entry which is preliminary data.</text>
</comment>
<organism evidence="2 3">
    <name type="scientific">Neglectibacter timonensis</name>
    <dbReference type="NCBI Taxonomy" id="1776382"/>
    <lineage>
        <taxon>Bacteria</taxon>
        <taxon>Bacillati</taxon>
        <taxon>Bacillota</taxon>
        <taxon>Clostridia</taxon>
        <taxon>Eubacteriales</taxon>
        <taxon>Oscillospiraceae</taxon>
        <taxon>Neglectibacter</taxon>
    </lineage>
</organism>
<gene>
    <name evidence="2" type="ORF">NE695_17340</name>
</gene>
<feature type="compositionally biased region" description="Basic and acidic residues" evidence="1">
    <location>
        <begin position="129"/>
        <end position="139"/>
    </location>
</feature>
<name>A0ABT1S4D6_9FIRM</name>
<feature type="compositionally biased region" description="Basic and acidic residues" evidence="1">
    <location>
        <begin position="53"/>
        <end position="85"/>
    </location>
</feature>
<evidence type="ECO:0000313" key="3">
    <source>
        <dbReference type="Proteomes" id="UP001524473"/>
    </source>
</evidence>
<keyword evidence="3" id="KW-1185">Reference proteome</keyword>